<feature type="signal peptide" evidence="4">
    <location>
        <begin position="1"/>
        <end position="19"/>
    </location>
</feature>
<dbReference type="PANTHER" id="PTHR30024:SF47">
    <property type="entry name" value="TAURINE-BINDING PERIPLASMIC PROTEIN"/>
    <property type="match status" value="1"/>
</dbReference>
<name>A0A9X3WIQ8_9BACI</name>
<evidence type="ECO:0000313" key="6">
    <source>
        <dbReference type="Proteomes" id="UP001145072"/>
    </source>
</evidence>
<dbReference type="PROSITE" id="PS51257">
    <property type="entry name" value="PROKAR_LIPOPROTEIN"/>
    <property type="match status" value="1"/>
</dbReference>
<evidence type="ECO:0000256" key="4">
    <source>
        <dbReference type="SAM" id="SignalP"/>
    </source>
</evidence>
<keyword evidence="3 4" id="KW-0732">Signal</keyword>
<feature type="chain" id="PRO_5040746907" evidence="4">
    <location>
        <begin position="20"/>
        <end position="305"/>
    </location>
</feature>
<accession>A0A9X3WIQ8</accession>
<dbReference type="GO" id="GO:0042597">
    <property type="term" value="C:periplasmic space"/>
    <property type="evidence" value="ECO:0007669"/>
    <property type="project" value="UniProtKB-SubCell"/>
</dbReference>
<evidence type="ECO:0000256" key="1">
    <source>
        <dbReference type="ARBA" id="ARBA00004418"/>
    </source>
</evidence>
<reference evidence="5" key="1">
    <citation type="submission" date="2022-06" db="EMBL/GenBank/DDBJ databases">
        <title>Aquibacillus sp. a new bacterium isolated from soil saline samples.</title>
        <authorList>
            <person name="Galisteo C."/>
            <person name="De La Haba R."/>
            <person name="Sanchez-Porro C."/>
            <person name="Ventosa A."/>
        </authorList>
    </citation>
    <scope>NUCLEOTIDE SEQUENCE</scope>
    <source>
        <strain evidence="5">JCM 12387</strain>
    </source>
</reference>
<dbReference type="AlphaFoldDB" id="A0A9X3WIQ8"/>
<gene>
    <name evidence="5" type="ORF">NC661_02900</name>
</gene>
<dbReference type="Pfam" id="PF13379">
    <property type="entry name" value="NMT1_2"/>
    <property type="match status" value="1"/>
</dbReference>
<protein>
    <submittedName>
        <fullName evidence="5">MetQ/NlpA family ABC transporter substrate-binding protein</fullName>
    </submittedName>
</protein>
<dbReference type="PANTHER" id="PTHR30024">
    <property type="entry name" value="ALIPHATIC SULFONATES-BINDING PROTEIN-RELATED"/>
    <property type="match status" value="1"/>
</dbReference>
<keyword evidence="6" id="KW-1185">Reference proteome</keyword>
<dbReference type="Gene3D" id="3.40.190.10">
    <property type="entry name" value="Periplasmic binding protein-like II"/>
    <property type="match status" value="2"/>
</dbReference>
<dbReference type="RefSeq" id="WP_259867325.1">
    <property type="nucleotide sequence ID" value="NZ_JAMQJZ010000001.1"/>
</dbReference>
<comment type="caution">
    <text evidence="5">The sequence shown here is derived from an EMBL/GenBank/DDBJ whole genome shotgun (WGS) entry which is preliminary data.</text>
</comment>
<proteinExistence type="inferred from homology"/>
<evidence type="ECO:0000313" key="5">
    <source>
        <dbReference type="EMBL" id="MDC3419328.1"/>
    </source>
</evidence>
<organism evidence="5 6">
    <name type="scientific">Aquibacillus koreensis</name>
    <dbReference type="NCBI Taxonomy" id="279446"/>
    <lineage>
        <taxon>Bacteria</taxon>
        <taxon>Bacillati</taxon>
        <taxon>Bacillota</taxon>
        <taxon>Bacilli</taxon>
        <taxon>Bacillales</taxon>
        <taxon>Bacillaceae</taxon>
        <taxon>Aquibacillus</taxon>
    </lineage>
</organism>
<comment type="similarity">
    <text evidence="2">Belongs to the bacterial solute-binding protein SsuA/TauA family.</text>
</comment>
<dbReference type="SUPFAM" id="SSF53850">
    <property type="entry name" value="Periplasmic binding protein-like II"/>
    <property type="match status" value="1"/>
</dbReference>
<sequence length="305" mass="34262">MKKCGKLFLLLLLVIVASACNTETLGKETKELELKIGLMPAVDAAPILLAKEKGYFDELGLQLEATIYTNANNRQSALQTGELDGTMTDLIAFINNHHNGFKTKIVNSTDGSFAFLINNHFNENGQKKVGLMEVSVANYLTDYYIAPMYDIEKVFIPDIPTRLEMINNGKLDIAFIPEPVASMGQLNGLEKLVTLTDDDGYMPEAMVFREDAINKKSEAIALFIEGYNRAVEDIKADESLARDILIKEIELNSEINQLIDLPEYKKARVPSESYLNKVIDWVEDVQGIEVDFKYNDMVDNRFTQS</sequence>
<evidence type="ECO:0000256" key="3">
    <source>
        <dbReference type="ARBA" id="ARBA00022729"/>
    </source>
</evidence>
<dbReference type="Proteomes" id="UP001145072">
    <property type="component" value="Unassembled WGS sequence"/>
</dbReference>
<evidence type="ECO:0000256" key="2">
    <source>
        <dbReference type="ARBA" id="ARBA00010742"/>
    </source>
</evidence>
<comment type="subcellular location">
    <subcellularLocation>
        <location evidence="1">Periplasm</location>
    </subcellularLocation>
</comment>
<dbReference type="EMBL" id="JAMQJZ010000001">
    <property type="protein sequence ID" value="MDC3419328.1"/>
    <property type="molecule type" value="Genomic_DNA"/>
</dbReference>